<dbReference type="EMBL" id="DTGT01000431">
    <property type="protein sequence ID" value="HGH62244.1"/>
    <property type="molecule type" value="Genomic_DNA"/>
</dbReference>
<dbReference type="InterPro" id="IPR014958">
    <property type="entry name" value="DGC"/>
</dbReference>
<dbReference type="PIRSF" id="PIRSF037181">
    <property type="entry name" value="DGC"/>
    <property type="match status" value="1"/>
</dbReference>
<dbReference type="AlphaFoldDB" id="A0A7C4ATW4"/>
<reference evidence="1" key="1">
    <citation type="journal article" date="2020" name="mSystems">
        <title>Genome- and Community-Level Interaction Insights into Carbon Utilization and Element Cycling Functions of Hydrothermarchaeota in Hydrothermal Sediment.</title>
        <authorList>
            <person name="Zhou Z."/>
            <person name="Liu Y."/>
            <person name="Xu W."/>
            <person name="Pan J."/>
            <person name="Luo Z.H."/>
            <person name="Li M."/>
        </authorList>
    </citation>
    <scope>NUCLEOTIDE SEQUENCE [LARGE SCALE GENOMIC DNA]</scope>
    <source>
        <strain evidence="1">SpSt-769</strain>
    </source>
</reference>
<accession>A0A7C4ATW4</accession>
<evidence type="ECO:0000313" key="1">
    <source>
        <dbReference type="EMBL" id="HGH62244.1"/>
    </source>
</evidence>
<gene>
    <name evidence="1" type="ORF">ENV54_13220</name>
</gene>
<organism evidence="1">
    <name type="scientific">Desulfomonile tiedjei</name>
    <dbReference type="NCBI Taxonomy" id="2358"/>
    <lineage>
        <taxon>Bacteria</taxon>
        <taxon>Pseudomonadati</taxon>
        <taxon>Thermodesulfobacteriota</taxon>
        <taxon>Desulfomonilia</taxon>
        <taxon>Desulfomonilales</taxon>
        <taxon>Desulfomonilaceae</taxon>
        <taxon>Desulfomonile</taxon>
    </lineage>
</organism>
<dbReference type="Pfam" id="PF08859">
    <property type="entry name" value="DGC"/>
    <property type="match status" value="1"/>
</dbReference>
<protein>
    <submittedName>
        <fullName evidence="1">Zinc-binding protein</fullName>
    </submittedName>
</protein>
<proteinExistence type="predicted"/>
<name>A0A7C4ATW4_9BACT</name>
<sequence length="140" mass="14617">MSQECCSSGNQIMLLPCSGASNVGQLANQAAVELSREGYGKMFCLAAIGAGLPNFVKSAQTVPQLVAIDGCQVACTKHLLNKNDVPIGAYIVVQDLGIEKNTNTILDPAQVEKVKDAVKNLGSQPCCNASEQSAQTRCCG</sequence>
<comment type="caution">
    <text evidence="1">The sequence shown here is derived from an EMBL/GenBank/DDBJ whole genome shotgun (WGS) entry which is preliminary data.</text>
</comment>